<protein>
    <submittedName>
        <fullName evidence="1">Uncharacterized protein</fullName>
    </submittedName>
</protein>
<gene>
    <name evidence="1" type="ORF">ACHAWO_002580</name>
</gene>
<evidence type="ECO:0000313" key="1">
    <source>
        <dbReference type="EMBL" id="KAL3793379.1"/>
    </source>
</evidence>
<sequence>MTAFFSTNNMVHTAGQMPKYVLDSLDHFIALTNTSTVSKPAFASSEFVSRAETTALSILVNFSEARSFVDRTVSRETSLARSRLIFVDCINAWQS</sequence>
<dbReference type="EMBL" id="JALLPJ020000396">
    <property type="protein sequence ID" value="KAL3793379.1"/>
    <property type="molecule type" value="Genomic_DNA"/>
</dbReference>
<evidence type="ECO:0000313" key="2">
    <source>
        <dbReference type="Proteomes" id="UP001530400"/>
    </source>
</evidence>
<accession>A0ABD3Q0P2</accession>
<comment type="caution">
    <text evidence="1">The sequence shown here is derived from an EMBL/GenBank/DDBJ whole genome shotgun (WGS) entry which is preliminary data.</text>
</comment>
<proteinExistence type="predicted"/>
<organism evidence="1 2">
    <name type="scientific">Cyclotella atomus</name>
    <dbReference type="NCBI Taxonomy" id="382360"/>
    <lineage>
        <taxon>Eukaryota</taxon>
        <taxon>Sar</taxon>
        <taxon>Stramenopiles</taxon>
        <taxon>Ochrophyta</taxon>
        <taxon>Bacillariophyta</taxon>
        <taxon>Coscinodiscophyceae</taxon>
        <taxon>Thalassiosirophycidae</taxon>
        <taxon>Stephanodiscales</taxon>
        <taxon>Stephanodiscaceae</taxon>
        <taxon>Cyclotella</taxon>
    </lineage>
</organism>
<dbReference type="Proteomes" id="UP001530400">
    <property type="component" value="Unassembled WGS sequence"/>
</dbReference>
<name>A0ABD3Q0P2_9STRA</name>
<keyword evidence="2" id="KW-1185">Reference proteome</keyword>
<dbReference type="AlphaFoldDB" id="A0ABD3Q0P2"/>
<reference evidence="1 2" key="1">
    <citation type="submission" date="2024-10" db="EMBL/GenBank/DDBJ databases">
        <title>Updated reference genomes for cyclostephanoid diatoms.</title>
        <authorList>
            <person name="Roberts W.R."/>
            <person name="Alverson A.J."/>
        </authorList>
    </citation>
    <scope>NUCLEOTIDE SEQUENCE [LARGE SCALE GENOMIC DNA]</scope>
    <source>
        <strain evidence="1 2">AJA010-31</strain>
    </source>
</reference>